<comment type="caution">
    <text evidence="1">The sequence shown here is derived from an EMBL/GenBank/DDBJ whole genome shotgun (WGS) entry which is preliminary data.</text>
</comment>
<name>A0A4Z0L703_9FLAO</name>
<accession>A0A4Z0L703</accession>
<dbReference type="InterPro" id="IPR019619">
    <property type="entry name" value="DUF2490"/>
</dbReference>
<dbReference type="RefSeq" id="WP_135527368.1">
    <property type="nucleotide sequence ID" value="NZ_SRLH01000008.1"/>
</dbReference>
<keyword evidence="2" id="KW-1185">Reference proteome</keyword>
<reference evidence="1 2" key="1">
    <citation type="submission" date="2019-04" db="EMBL/GenBank/DDBJ databases">
        <title>Flavobacterium sp. strain DS2-A Genome sequencing and assembly.</title>
        <authorList>
            <person name="Kim I."/>
        </authorList>
    </citation>
    <scope>NUCLEOTIDE SEQUENCE [LARGE SCALE GENOMIC DNA]</scope>
    <source>
        <strain evidence="1 2">DS2-A</strain>
    </source>
</reference>
<dbReference type="Pfam" id="PF10677">
    <property type="entry name" value="DUF2490"/>
    <property type="match status" value="1"/>
</dbReference>
<protein>
    <submittedName>
        <fullName evidence="1">DUF2490 domain-containing protein</fullName>
    </submittedName>
</protein>
<dbReference type="AlphaFoldDB" id="A0A4Z0L703"/>
<dbReference type="OrthoDB" id="1118734at2"/>
<evidence type="ECO:0000313" key="1">
    <source>
        <dbReference type="EMBL" id="TGD56944.1"/>
    </source>
</evidence>
<dbReference type="Proteomes" id="UP000297407">
    <property type="component" value="Unassembled WGS sequence"/>
</dbReference>
<gene>
    <name evidence="1" type="ORF">E4635_14215</name>
</gene>
<evidence type="ECO:0000313" key="2">
    <source>
        <dbReference type="Proteomes" id="UP000297407"/>
    </source>
</evidence>
<dbReference type="EMBL" id="SRLH01000008">
    <property type="protein sequence ID" value="TGD56944.1"/>
    <property type="molecule type" value="Genomic_DNA"/>
</dbReference>
<organism evidence="1 2">
    <name type="scientific">Flavobacterium humi</name>
    <dbReference type="NCBI Taxonomy" id="2562683"/>
    <lineage>
        <taxon>Bacteria</taxon>
        <taxon>Pseudomonadati</taxon>
        <taxon>Bacteroidota</taxon>
        <taxon>Flavobacteriia</taxon>
        <taxon>Flavobacteriales</taxon>
        <taxon>Flavobacteriaceae</taxon>
        <taxon>Flavobacterium</taxon>
    </lineage>
</organism>
<sequence>MIRKIEIVFLFLCFSPVISHSQTKTTNENIWFHYSGKNLLTQKLSLTLEGTMRYTGGLSEKQQWFIRPSLDYQFTKALAGSIGYSHYNTYVYGNPSLNKIQTPEDHFWIQGTYTQYLGASKLTHRLRDEFRYVGIAVSDPAGDGLEIGRYEYRNRLRYMFLINYPLVKKEDMTTVFAILGDEVFMNLGANAGKTFLNQNRIIGGIGYQFTRQHQVQLAYIHQHIWNFSNTLQEDNPTVRLSYITTFDFSKKKG</sequence>
<proteinExistence type="predicted"/>